<evidence type="ECO:0000259" key="8">
    <source>
        <dbReference type="Pfam" id="PF08212"/>
    </source>
</evidence>
<reference evidence="9 10" key="1">
    <citation type="submission" date="2024-06" db="EMBL/GenBank/DDBJ databases">
        <title>A chromosome-level genome assembly of beet webworm, Loxostege sticticalis.</title>
        <authorList>
            <person name="Zhang Y."/>
        </authorList>
    </citation>
    <scope>NUCLEOTIDE SEQUENCE [LARGE SCALE GENOMIC DNA]</scope>
    <source>
        <strain evidence="9">AQ026</strain>
        <tissue evidence="9">Whole body</tissue>
    </source>
</reference>
<feature type="domain" description="Lipocalin/cytosolic fatty-acid binding" evidence="7">
    <location>
        <begin position="1311"/>
        <end position="1443"/>
    </location>
</feature>
<keyword evidence="3 6" id="KW-0732">Signal</keyword>
<accession>A0ABR3HEW2</accession>
<name>A0ABR3HEW2_LOXSC</name>
<dbReference type="PANTHER" id="PTHR10612:SF62">
    <property type="entry name" value="LIPOCALIN_CYTOSOLIC FATTY-ACID BINDING DOMAIN-CONTAINING PROTEIN"/>
    <property type="match status" value="1"/>
</dbReference>
<protein>
    <recommendedName>
        <fullName evidence="7 8">Lipocalin/cytosolic fatty-acid binding domain-containing protein</fullName>
    </recommendedName>
</protein>
<feature type="domain" description="Lipocalin/cytosolic fatty-acid binding" evidence="7">
    <location>
        <begin position="224"/>
        <end position="365"/>
    </location>
</feature>
<evidence type="ECO:0000256" key="6">
    <source>
        <dbReference type="SAM" id="SignalP"/>
    </source>
</evidence>
<comment type="subcellular location">
    <subcellularLocation>
        <location evidence="1">Secreted</location>
    </subcellularLocation>
</comment>
<gene>
    <name evidence="9" type="ORF">ABMA27_007286</name>
</gene>
<feature type="domain" description="Lipocalin/cytosolic fatty-acid binding" evidence="7">
    <location>
        <begin position="2739"/>
        <end position="2879"/>
    </location>
</feature>
<dbReference type="PANTHER" id="PTHR10612">
    <property type="entry name" value="APOLIPOPROTEIN D"/>
    <property type="match status" value="1"/>
</dbReference>
<feature type="domain" description="Lipocalin/cytosolic fatty-acid binding" evidence="7">
    <location>
        <begin position="772"/>
        <end position="906"/>
    </location>
</feature>
<dbReference type="InterPro" id="IPR000566">
    <property type="entry name" value="Lipocln_cytosolic_FA-bd_dom"/>
</dbReference>
<dbReference type="InterPro" id="IPR005657">
    <property type="entry name" value="Triabi/Procalin"/>
</dbReference>
<feature type="domain" description="Lipocalin/cytosolic fatty-acid binding" evidence="7">
    <location>
        <begin position="952"/>
        <end position="1081"/>
    </location>
</feature>
<keyword evidence="10" id="KW-1185">Reference proteome</keyword>
<dbReference type="InterPro" id="IPR003057">
    <property type="entry name" value="Invtbrt_color"/>
</dbReference>
<dbReference type="InterPro" id="IPR012674">
    <property type="entry name" value="Calycin"/>
</dbReference>
<keyword evidence="2" id="KW-0964">Secreted</keyword>
<feature type="signal peptide" evidence="6">
    <location>
        <begin position="1"/>
        <end position="20"/>
    </location>
</feature>
<evidence type="ECO:0000313" key="9">
    <source>
        <dbReference type="EMBL" id="KAL0868958.1"/>
    </source>
</evidence>
<feature type="domain" description="Lipocalin/cytosolic fatty-acid binding" evidence="7">
    <location>
        <begin position="1665"/>
        <end position="1811"/>
    </location>
</feature>
<evidence type="ECO:0000256" key="5">
    <source>
        <dbReference type="ARBA" id="ARBA00034121"/>
    </source>
</evidence>
<dbReference type="Proteomes" id="UP001549920">
    <property type="component" value="Unassembled WGS sequence"/>
</dbReference>
<feature type="domain" description="Lipocalin/cytosolic fatty-acid binding" evidence="7">
    <location>
        <begin position="1132"/>
        <end position="1250"/>
    </location>
</feature>
<organism evidence="9 10">
    <name type="scientific">Loxostege sticticalis</name>
    <name type="common">Beet webworm moth</name>
    <dbReference type="NCBI Taxonomy" id="481309"/>
    <lineage>
        <taxon>Eukaryota</taxon>
        <taxon>Metazoa</taxon>
        <taxon>Ecdysozoa</taxon>
        <taxon>Arthropoda</taxon>
        <taxon>Hexapoda</taxon>
        <taxon>Insecta</taxon>
        <taxon>Pterygota</taxon>
        <taxon>Neoptera</taxon>
        <taxon>Endopterygota</taxon>
        <taxon>Lepidoptera</taxon>
        <taxon>Glossata</taxon>
        <taxon>Ditrysia</taxon>
        <taxon>Pyraloidea</taxon>
        <taxon>Crambidae</taxon>
        <taxon>Pyraustinae</taxon>
        <taxon>Loxostege</taxon>
    </lineage>
</organism>
<keyword evidence="4" id="KW-1015">Disulfide bond</keyword>
<feature type="domain" description="Lipocalin/cytosolic fatty-acid binding" evidence="7">
    <location>
        <begin position="1851"/>
        <end position="1988"/>
    </location>
</feature>
<sequence>MLKMLVLVISLLGLVHSGVGQIIQTGQCEQLVPNPNFDQATFNRETFSGTWYEFRRTENYYQSGDCSRVELTQTDDGYDLRYPAVNANFFEERNVTVAHENGTASLVLSVPNVEYPINVTIIRTDYSSFAIAYSCRNIDGTQRALTVWELLRQSSYPNAILPALVNTTLMTSFGISVEDMRLIDHSNDACYQLPVIPLGQPVILPGSCNQNIPVAQGFDASRFQGRWFEIGAYYSESSENLCSRANYALEGGVVQVLNSQVINQTLFTISGTATVASTDGSARLSVVLEVGNVNITQDLWVLATDYDNYAVSYSCQDLPNNERRVYSWILSKNRQLTPESQVAVDRVLASDVSLNNAYYRRTDQSDEACFFFPPVNPNGNVIFPGQCDTNIRGIQGFDPFAYEGIWHDIESYPSVFQTGACRNAEYTVDNATGIVDVLNTQVLGTSLATINGQAVLVSEDGSALLNVTFPMASSNYFTVLFFISDLLWVLDTDYTSYSLVYSCTNLNDDERFVSLWKLSRTKSLPPAASNAINNYMSNYNIMDQRYFVEVDQSVEGCFFYPEAKPGVPVVFPGQCDPNVEVVQNFNLNLFDGIWYEVEAYPKDQQQGQCVNHQYSQGVGNTLNLQSSQVIDQFLSISNGTLSFNSTDNSARMQIDIIVDGEVITIPFWILDTDYSDYALAYSCVNRGSDFRAIYSWKLSRDRVLSTNAINAINNRMSRVQVLEQRYYEPIDQSLEACFFLPELAPGEPVILVGQCDPNITVVQNFDAGRYLGNWRLIESYPANFQTGTCNQANYGATATPGVVSVVNTQVINQTLATTTGGQAVASADGTGKLFVTFAGSTQATELWILDTDYESYSIAYSCSNLDSERRRVWSWKLSRTRTLSEPARNAINQVVNSVQVLNNRYYETIDQSDAACFYFPEPDFSVSGVLFRGRCDPNINVVQNFTAGEYLGIWRNIELYPSNFQAGSCNTAEYSAGPNGTVIVRNSQVVNQSLATIDGVAVVTSTDDSAKLMVSFPTPSGNFTETPLYVLATDYRNYALTYTCVQVDDDHRRVWSWKLSRTRELTPGAVTAIEEASRDVEVLAPQYYRSADHSADGCFFFPEPVRGEPVRFPGQCSNVSVVENFNLTAFAGIWNEIQAYPKRQQQGQCVNHEYSAGAANTLNLQSFNVINRTLGVTDGVMSFDSNDNSARMRININSDGSQVTIPFWIIDTDYTDYALAYSCENDGEDFKYVYSWKLSRTKQLSPTANVSINNAMADIDVLDEQYFEDIDQSDEACFFLPEVAPGEEVVFPGQCDSNIPVVQNFRAADYTGRWFLIESYPSRHQSGTCNDATYTAGTNNVVNVLNTQVVNQTLATISGTATAYNDGTGRLLVTFGSSTPSEYWILDTDYSSYALVYSCRNINSDQRAVWSWKLSRTRSLTENATNAINEVIDSVNVLDSRYYYQIDRSEEACFYFPEPDLSRPVRFRGRCQNVTTVQNFNATRYLGVWHNIELYPTPFQGGACNNALYTLGDDGVVVFNTQVINQTLATITGLAVPVPSEDGNAILEVFFPTTNGSTPYWVLDTDYDSYALVYSCVEIDEEYKNVWSWKLSRSRQLPASAVTAIDNVINRVQVLDERYYRTADQSPEACFYYPEPQPGQVVRFPGRCNPNIPVEQNFNLTMFEGIWHEIQTYPKEQQQGQCISHTYSPGTGNTLDLISASVSNITRALTNGTLRFASPTDNSGKLTITITSSDGQEVTIPFWILDTDYLDYALAYACVDEVPENDMDYRRVFSWKLSRTRSLSPAANESIDSVIDSIDVLHNQYYEDVDQSDDACFFLPDFVAGEPVIFPGQCDPNVPVVQNFNASAYLGRWRTIELYHADFNTGECSEANYSPNANGNVDVLNTHVINEALFSASGTAVPAADGSGRLTVTFSNSANPSIYWVLATDYDNYALVYTCRNINSEQRRVGSWLLSRDRNLSADARASINQVIDRVNVLDNRYYVNMPQSDDACFYYPVANGSPVIFRGQCDNNITVVRDFNVTRYLGTWYDIESYPAGFQSGTCNTQQLDVNGGVVEVVNSQVVDQELDTIKATAVPAVDDGSAKLTVTFPAGPNATVDVPYWVLDTDYDSYSLVYSCQNVDAERRRVTSWKLSRDRFLSAPSNNAINAVMNTVPVLRQQYYLQRNHTDDSCFYYPDNFGGPIVFNDGQCPTADQVNAVTNFDADRFAGEWHEVERFPSELQTGACASSQFSIGTNGTSTLTQTIVFNERQQTVSGSAVVASGGRGVIAVNINDAGVVVNNNLYVIDTDYSEFALMYACRTLSSTSRQVYSWKLSRTRDGLSAAAVNRINEVVREEVDLHRSYYEKTAQDNDACFYYPEWDPLPDSIQLPGPCPNIPAVANFNISAYVGRWHEIERYPQTNQRAGRCNRARYTEPTSTSFNVLNYQVQDGPILRTISGNATVASTDGSGKLLVTLQNGQRVQTLSVLDTDYENYALLYNCRDLANGWRQVASWKFSRTTTLSPASENAIEAVINRTQGLNQDYYFLTNQTEEACFFVPAFEANQRPRFRASCDSISGMQTFDMNRYQGWWHEFESYATEENRGDCVSARYSVSGTTVQYVGTGVFGLNSQVITGTVVVGPNGKLTKTLSNGNVEELWVVDTDYDTYSVVISCEAVDDEFVSIWSAKYRKTYNGTQAITDATNAVVAGHPLLYQDLYRPVDQSDEACFHYPAATGDRVILRGQCDQNIPVQNDFSLSSYTGTWYQIERYPYPEVRADSTCIGTRYTLSSGSDVVTVVNWEVVGGEFRTIEGLGTVVGNARLQVQIPNPDANQTATTDLYILNTDYSSYSLAYTCENLNDFERAVVAFKLSRSRELREEAAINATILSRPELDDRYFIRVTHEDCVDPSSSFLVKSSFLVVLLCYALHMLM</sequence>
<dbReference type="PRINTS" id="PR01273">
    <property type="entry name" value="INVTBRTCOLOR"/>
</dbReference>
<evidence type="ECO:0000313" key="10">
    <source>
        <dbReference type="Proteomes" id="UP001549920"/>
    </source>
</evidence>
<comment type="caution">
    <text evidence="9">The sequence shown here is derived from an EMBL/GenBank/DDBJ whole genome shotgun (WGS) entry which is preliminary data.</text>
</comment>
<feature type="domain" description="Lipocalin/cytosolic fatty-acid binding" evidence="8">
    <location>
        <begin position="402"/>
        <end position="535"/>
    </location>
</feature>
<dbReference type="Gene3D" id="2.40.128.20">
    <property type="match status" value="16"/>
</dbReference>
<feature type="domain" description="Lipocalin/cytosolic fatty-acid binding" evidence="7">
    <location>
        <begin position="1487"/>
        <end position="1623"/>
    </location>
</feature>
<dbReference type="Pfam" id="PF03973">
    <property type="entry name" value="Triabin"/>
    <property type="match status" value="1"/>
</dbReference>
<feature type="domain" description="Lipocalin/cytosolic fatty-acid binding" evidence="7">
    <location>
        <begin position="2388"/>
        <end position="2528"/>
    </location>
</feature>
<evidence type="ECO:0000256" key="2">
    <source>
        <dbReference type="ARBA" id="ARBA00022525"/>
    </source>
</evidence>
<dbReference type="Pfam" id="PF00061">
    <property type="entry name" value="Lipocalin"/>
    <property type="match status" value="11"/>
</dbReference>
<proteinExistence type="inferred from homology"/>
<evidence type="ECO:0000259" key="7">
    <source>
        <dbReference type="Pfam" id="PF00061"/>
    </source>
</evidence>
<feature type="chain" id="PRO_5045483622" description="Lipocalin/cytosolic fatty-acid binding domain-containing protein" evidence="6">
    <location>
        <begin position="21"/>
        <end position="2909"/>
    </location>
</feature>
<feature type="domain" description="Lipocalin/cytosolic fatty-acid binding" evidence="7">
    <location>
        <begin position="592"/>
        <end position="718"/>
    </location>
</feature>
<evidence type="ECO:0000256" key="4">
    <source>
        <dbReference type="ARBA" id="ARBA00023157"/>
    </source>
</evidence>
<comment type="similarity">
    <text evidence="5">Belongs to the calycin superfamily. Triabin family.</text>
</comment>
<dbReference type="InterPro" id="IPR022272">
    <property type="entry name" value="Lipocalin_CS"/>
</dbReference>
<evidence type="ECO:0000256" key="1">
    <source>
        <dbReference type="ARBA" id="ARBA00004613"/>
    </source>
</evidence>
<dbReference type="EMBL" id="JBEUOH010000020">
    <property type="protein sequence ID" value="KAL0868958.1"/>
    <property type="molecule type" value="Genomic_DNA"/>
</dbReference>
<evidence type="ECO:0000256" key="3">
    <source>
        <dbReference type="ARBA" id="ARBA00022729"/>
    </source>
</evidence>
<dbReference type="Pfam" id="PF08212">
    <property type="entry name" value="Lipocalin_2"/>
    <property type="match status" value="2"/>
</dbReference>
<dbReference type="PROSITE" id="PS00213">
    <property type="entry name" value="LIPOCALIN"/>
    <property type="match status" value="8"/>
</dbReference>
<feature type="domain" description="Lipocalin/cytosolic fatty-acid binding" evidence="8">
    <location>
        <begin position="2021"/>
        <end position="2141"/>
    </location>
</feature>
<dbReference type="SUPFAM" id="SSF50814">
    <property type="entry name" value="Lipocalins"/>
    <property type="match status" value="16"/>
</dbReference>